<protein>
    <recommendedName>
        <fullName evidence="3">Altered inheritance of mitochondria protein 9, mitochondrial</fullName>
    </recommendedName>
    <alternativeName>
        <fullName evidence="6">Found in mitochondrial proteome protein 29</fullName>
    </alternativeName>
</protein>
<name>A0ABR0JW45_9EURO</name>
<evidence type="ECO:0000256" key="3">
    <source>
        <dbReference type="ARBA" id="ARBA00016197"/>
    </source>
</evidence>
<dbReference type="PANTHER" id="PTHR36091:SF1">
    <property type="entry name" value="ALTERED INHERITANCE OF MITOCHONDRIA PROTEIN 9, MITOCHONDRIAL"/>
    <property type="match status" value="1"/>
</dbReference>
<dbReference type="InterPro" id="IPR002575">
    <property type="entry name" value="Aminoglycoside_PTrfase"/>
</dbReference>
<gene>
    <name evidence="8" type="ORF">LTR24_010226</name>
</gene>
<keyword evidence="4" id="KW-0809">Transit peptide</keyword>
<evidence type="ECO:0000313" key="8">
    <source>
        <dbReference type="EMBL" id="KAK5074441.1"/>
    </source>
</evidence>
<comment type="caution">
    <text evidence="8">The sequence shown here is derived from an EMBL/GenBank/DDBJ whole genome shotgun (WGS) entry which is preliminary data.</text>
</comment>
<feature type="domain" description="Aminoglycoside phosphotransferase" evidence="7">
    <location>
        <begin position="84"/>
        <end position="346"/>
    </location>
</feature>
<dbReference type="EMBL" id="JAVRRG010000289">
    <property type="protein sequence ID" value="KAK5074441.1"/>
    <property type="molecule type" value="Genomic_DNA"/>
</dbReference>
<dbReference type="SUPFAM" id="SSF56112">
    <property type="entry name" value="Protein kinase-like (PK-like)"/>
    <property type="match status" value="1"/>
</dbReference>
<sequence length="528" mass="59906">MTSTSIGASSRGLSRKYLPRLANDAIIGFNPYIYTSGRWLRHDEQERSARHIPFDFEALSRRVVDLSPGASSIRECIKKEGGFNRVFLFTTDNGQRLVAKLPFTIAGPQKLTTQSEVATMHYIQTKTEIPVPKILDWNDDIFHPVKSEYIIMEHVEGVQLAQVWSMMTGDQRIRCIGTIFQHLKQVANMTFPAYGSLYYANIPLESSCKIPLDQDYCIGPHCGAMYWGCRPSEPRYYQNVESNHGPWSDLQAYCDGLVDTGITRVPPNPDLSTYPRYQGPPTEHLALLEPGRAVMQEISKDPRVLDAAAPLLFHPDLHKRNIFVSVDDPTVVTGIIDWQSASVEPAFWFSQDVPDFATYTPEARDQSHFNQELCAKAYDGSVRLLLPKLATPRLLDESLFRPFRYCYRTWKDGAVAFRHELIETSRHWADLGLPGSCPFALPDDKDLAVHQDHYKRFVAAHDLRRDVAALLNTAPDGWVPAQDWEEACKAHKELFASMSAAVLAYEDPDNDELIKSEADLREIWPFEL</sequence>
<organism evidence="8 9">
    <name type="scientific">Lithohypha guttulata</name>
    <dbReference type="NCBI Taxonomy" id="1690604"/>
    <lineage>
        <taxon>Eukaryota</taxon>
        <taxon>Fungi</taxon>
        <taxon>Dikarya</taxon>
        <taxon>Ascomycota</taxon>
        <taxon>Pezizomycotina</taxon>
        <taxon>Eurotiomycetes</taxon>
        <taxon>Chaetothyriomycetidae</taxon>
        <taxon>Chaetothyriales</taxon>
        <taxon>Trichomeriaceae</taxon>
        <taxon>Lithohypha</taxon>
    </lineage>
</organism>
<dbReference type="InterPro" id="IPR011009">
    <property type="entry name" value="Kinase-like_dom_sf"/>
</dbReference>
<evidence type="ECO:0000256" key="5">
    <source>
        <dbReference type="ARBA" id="ARBA00023128"/>
    </source>
</evidence>
<evidence type="ECO:0000256" key="6">
    <source>
        <dbReference type="ARBA" id="ARBA00031849"/>
    </source>
</evidence>
<dbReference type="Pfam" id="PF01636">
    <property type="entry name" value="APH"/>
    <property type="match status" value="1"/>
</dbReference>
<evidence type="ECO:0000259" key="7">
    <source>
        <dbReference type="Pfam" id="PF01636"/>
    </source>
</evidence>
<comment type="subcellular location">
    <subcellularLocation>
        <location evidence="1">Mitochondrion</location>
    </subcellularLocation>
</comment>
<keyword evidence="9" id="KW-1185">Reference proteome</keyword>
<accession>A0ABR0JW45</accession>
<evidence type="ECO:0000313" key="9">
    <source>
        <dbReference type="Proteomes" id="UP001345013"/>
    </source>
</evidence>
<dbReference type="Proteomes" id="UP001345013">
    <property type="component" value="Unassembled WGS sequence"/>
</dbReference>
<dbReference type="InterPro" id="IPR051035">
    <property type="entry name" value="Mito_inheritance_9"/>
</dbReference>
<proteinExistence type="inferred from homology"/>
<evidence type="ECO:0000256" key="4">
    <source>
        <dbReference type="ARBA" id="ARBA00022946"/>
    </source>
</evidence>
<keyword evidence="5" id="KW-0496">Mitochondrion</keyword>
<evidence type="ECO:0000256" key="1">
    <source>
        <dbReference type="ARBA" id="ARBA00004173"/>
    </source>
</evidence>
<evidence type="ECO:0000256" key="2">
    <source>
        <dbReference type="ARBA" id="ARBA00005543"/>
    </source>
</evidence>
<comment type="similarity">
    <text evidence="2">Belongs to the AIM9 family.</text>
</comment>
<dbReference type="PANTHER" id="PTHR36091">
    <property type="entry name" value="ALTERED INHERITANCE OF MITOCHONDRIA PROTEIN 9, MITOCHONDRIAL"/>
    <property type="match status" value="1"/>
</dbReference>
<reference evidence="8 9" key="1">
    <citation type="submission" date="2023-08" db="EMBL/GenBank/DDBJ databases">
        <title>Black Yeasts Isolated from many extreme environments.</title>
        <authorList>
            <person name="Coleine C."/>
            <person name="Stajich J.E."/>
            <person name="Selbmann L."/>
        </authorList>
    </citation>
    <scope>NUCLEOTIDE SEQUENCE [LARGE SCALE GENOMIC DNA]</scope>
    <source>
        <strain evidence="8 9">CCFEE 5885</strain>
    </source>
</reference>